<accession>A0A4Q9PSJ3</accession>
<dbReference type="Proteomes" id="UP000292082">
    <property type="component" value="Unassembled WGS sequence"/>
</dbReference>
<reference evidence="1 2" key="1">
    <citation type="submission" date="2019-01" db="EMBL/GenBank/DDBJ databases">
        <title>Draft genome sequences of three monokaryotic isolates of the white-rot basidiomycete fungus Dichomitus squalens.</title>
        <authorList>
            <consortium name="DOE Joint Genome Institute"/>
            <person name="Lopez S.C."/>
            <person name="Andreopoulos B."/>
            <person name="Pangilinan J."/>
            <person name="Lipzen A."/>
            <person name="Riley R."/>
            <person name="Ahrendt S."/>
            <person name="Ng V."/>
            <person name="Barry K."/>
            <person name="Daum C."/>
            <person name="Grigoriev I.V."/>
            <person name="Hilden K.S."/>
            <person name="Makela M.R."/>
            <person name="de Vries R.P."/>
        </authorList>
    </citation>
    <scope>NUCLEOTIDE SEQUENCE [LARGE SCALE GENOMIC DNA]</scope>
    <source>
        <strain evidence="1 2">CBS 464.89</strain>
    </source>
</reference>
<dbReference type="AlphaFoldDB" id="A0A4Q9PSJ3"/>
<organism evidence="1 2">
    <name type="scientific">Dichomitus squalens</name>
    <dbReference type="NCBI Taxonomy" id="114155"/>
    <lineage>
        <taxon>Eukaryota</taxon>
        <taxon>Fungi</taxon>
        <taxon>Dikarya</taxon>
        <taxon>Basidiomycota</taxon>
        <taxon>Agaricomycotina</taxon>
        <taxon>Agaricomycetes</taxon>
        <taxon>Polyporales</taxon>
        <taxon>Polyporaceae</taxon>
        <taxon>Dichomitus</taxon>
    </lineage>
</organism>
<name>A0A4Q9PSJ3_9APHY</name>
<evidence type="ECO:0000313" key="1">
    <source>
        <dbReference type="EMBL" id="TBU57407.1"/>
    </source>
</evidence>
<evidence type="ECO:0000313" key="2">
    <source>
        <dbReference type="Proteomes" id="UP000292082"/>
    </source>
</evidence>
<protein>
    <submittedName>
        <fullName evidence="1">Uncharacterized protein</fullName>
    </submittedName>
</protein>
<sequence>MVHTHACLGDAISPDLVTERKDNLLVMLSRIALGTTKCWYNVRNLRRNRLALEQCALRSIVFYSTSLRVMGKALPCKPSDVFQLGRLTRSASSANCTIDVESSTTERTPRHGKSLDDTVPFSSATCACSCTAPYTVPMPASRRTTSKVSAPALGAPFLSWLQCSRTRSIAPFYWTLYRVTPIARWSSSAHTAPGCTPNSSLLSRTLFGFRPWDPLETTQGRRCGLRSSRMLSGT</sequence>
<gene>
    <name evidence="1" type="ORF">BD310DRAFT_551454</name>
</gene>
<dbReference type="EMBL" id="ML145137">
    <property type="protein sequence ID" value="TBU57407.1"/>
    <property type="molecule type" value="Genomic_DNA"/>
</dbReference>
<proteinExistence type="predicted"/>
<keyword evidence="2" id="KW-1185">Reference proteome</keyword>